<reference evidence="1" key="1">
    <citation type="submission" date="2023-03" db="EMBL/GenBank/DDBJ databases">
        <title>Massive genome expansion in bonnet fungi (Mycena s.s.) driven by repeated elements and novel gene families across ecological guilds.</title>
        <authorList>
            <consortium name="Lawrence Berkeley National Laboratory"/>
            <person name="Harder C.B."/>
            <person name="Miyauchi S."/>
            <person name="Viragh M."/>
            <person name="Kuo A."/>
            <person name="Thoen E."/>
            <person name="Andreopoulos B."/>
            <person name="Lu D."/>
            <person name="Skrede I."/>
            <person name="Drula E."/>
            <person name="Henrissat B."/>
            <person name="Morin E."/>
            <person name="Kohler A."/>
            <person name="Barry K."/>
            <person name="LaButti K."/>
            <person name="Morin E."/>
            <person name="Salamov A."/>
            <person name="Lipzen A."/>
            <person name="Mereny Z."/>
            <person name="Hegedus B."/>
            <person name="Baldrian P."/>
            <person name="Stursova M."/>
            <person name="Weitz H."/>
            <person name="Taylor A."/>
            <person name="Grigoriev I.V."/>
            <person name="Nagy L.G."/>
            <person name="Martin F."/>
            <person name="Kauserud H."/>
        </authorList>
    </citation>
    <scope>NUCLEOTIDE SEQUENCE</scope>
    <source>
        <strain evidence="1">CBHHK200</strain>
    </source>
</reference>
<comment type="caution">
    <text evidence="1">The sequence shown here is derived from an EMBL/GenBank/DDBJ whole genome shotgun (WGS) entry which is preliminary data.</text>
</comment>
<proteinExistence type="predicted"/>
<dbReference type="AlphaFoldDB" id="A0AAD6X2V5"/>
<sequence>MNTETYPDDGYTSALGPDEFTSSGGGMFAGSQYFTVGGGTFNNTTNNYVAAPAAPPADFRMIPIGDIDLQKELTVNKESWVLGRRRKHNCARRVYSAKIDGRNSNVTVAVYQGDGAEEDWGQDTEMYMSVRHPNIIQICAGASYGNIHATVFHGGAAFNLKCRSRG</sequence>
<accession>A0AAD6X2V5</accession>
<protein>
    <submittedName>
        <fullName evidence="1">Uncharacterized protein</fullName>
    </submittedName>
</protein>
<evidence type="ECO:0000313" key="1">
    <source>
        <dbReference type="EMBL" id="KAJ7036938.1"/>
    </source>
</evidence>
<gene>
    <name evidence="1" type="ORF">C8F04DRAFT_457417</name>
</gene>
<evidence type="ECO:0000313" key="2">
    <source>
        <dbReference type="Proteomes" id="UP001218188"/>
    </source>
</evidence>
<organism evidence="1 2">
    <name type="scientific">Mycena alexandri</name>
    <dbReference type="NCBI Taxonomy" id="1745969"/>
    <lineage>
        <taxon>Eukaryota</taxon>
        <taxon>Fungi</taxon>
        <taxon>Dikarya</taxon>
        <taxon>Basidiomycota</taxon>
        <taxon>Agaricomycotina</taxon>
        <taxon>Agaricomycetes</taxon>
        <taxon>Agaricomycetidae</taxon>
        <taxon>Agaricales</taxon>
        <taxon>Marasmiineae</taxon>
        <taxon>Mycenaceae</taxon>
        <taxon>Mycena</taxon>
    </lineage>
</organism>
<dbReference type="EMBL" id="JARJCM010000040">
    <property type="protein sequence ID" value="KAJ7036938.1"/>
    <property type="molecule type" value="Genomic_DNA"/>
</dbReference>
<dbReference type="Proteomes" id="UP001218188">
    <property type="component" value="Unassembled WGS sequence"/>
</dbReference>
<keyword evidence="2" id="KW-1185">Reference proteome</keyword>
<name>A0AAD6X2V5_9AGAR</name>